<feature type="non-terminal residue" evidence="2">
    <location>
        <position position="1"/>
    </location>
</feature>
<organism evidence="2">
    <name type="scientific">Ceratitis capitata</name>
    <name type="common">Mediterranean fruit fly</name>
    <name type="synonym">Tephritis capitata</name>
    <dbReference type="NCBI Taxonomy" id="7213"/>
    <lineage>
        <taxon>Eukaryota</taxon>
        <taxon>Metazoa</taxon>
        <taxon>Ecdysozoa</taxon>
        <taxon>Arthropoda</taxon>
        <taxon>Hexapoda</taxon>
        <taxon>Insecta</taxon>
        <taxon>Pterygota</taxon>
        <taxon>Neoptera</taxon>
        <taxon>Endopterygota</taxon>
        <taxon>Diptera</taxon>
        <taxon>Brachycera</taxon>
        <taxon>Muscomorpha</taxon>
        <taxon>Tephritoidea</taxon>
        <taxon>Tephritidae</taxon>
        <taxon>Ceratitis</taxon>
        <taxon>Ceratitis</taxon>
    </lineage>
</organism>
<evidence type="ECO:0000256" key="1">
    <source>
        <dbReference type="SAM" id="MobiDB-lite"/>
    </source>
</evidence>
<reference evidence="2" key="2">
    <citation type="journal article" date="2014" name="BMC Genomics">
        <title>A genomic perspective to assessing quality of mass-reared SIT flies used in Mediterranean fruit fly (Ceratitis capitata) eradication in California.</title>
        <authorList>
            <person name="Calla B."/>
            <person name="Hall B."/>
            <person name="Hou S."/>
            <person name="Geib S.M."/>
        </authorList>
    </citation>
    <scope>NUCLEOTIDE SEQUENCE</scope>
</reference>
<proteinExistence type="evidence at transcript level"/>
<sequence length="175" mass="19556">LATTAISSVKQETQQKQQDPPISHNGMDIWPTYSNSAPTTPLTRRRTTSTAVEEKVASATATLKCKESPTEVRRVQSAEGKPVSRHWMSEAEQRQQQHERLQRHHPQSQQAPKPPTPPPLPPPPLQPLRAGSLPKELCKNVVSGYISTHQSQEQLVEQVIDVLQLDVVTTQQQQQ</sequence>
<accession>W8BN62</accession>
<protein>
    <submittedName>
        <fullName evidence="2">Uncharacterized protein</fullName>
    </submittedName>
</protein>
<feature type="compositionally biased region" description="Pro residues" evidence="1">
    <location>
        <begin position="112"/>
        <end position="126"/>
    </location>
</feature>
<feature type="compositionally biased region" description="Basic and acidic residues" evidence="1">
    <location>
        <begin position="87"/>
        <end position="100"/>
    </location>
</feature>
<reference evidence="2" key="1">
    <citation type="submission" date="2013-07" db="EMBL/GenBank/DDBJ databases">
        <authorList>
            <person name="Geib S."/>
        </authorList>
    </citation>
    <scope>NUCLEOTIDE SEQUENCE</scope>
</reference>
<feature type="region of interest" description="Disordered" evidence="1">
    <location>
        <begin position="1"/>
        <end position="132"/>
    </location>
</feature>
<dbReference type="AlphaFoldDB" id="W8BN62"/>
<feature type="compositionally biased region" description="Polar residues" evidence="1">
    <location>
        <begin position="1"/>
        <end position="20"/>
    </location>
</feature>
<dbReference type="EMBL" id="GAMC01015431">
    <property type="protein sequence ID" value="JAB91124.1"/>
    <property type="molecule type" value="mRNA"/>
</dbReference>
<evidence type="ECO:0000313" key="2">
    <source>
        <dbReference type="EMBL" id="JAB91124.1"/>
    </source>
</evidence>
<feature type="non-terminal residue" evidence="2">
    <location>
        <position position="175"/>
    </location>
</feature>
<feature type="compositionally biased region" description="Basic and acidic residues" evidence="1">
    <location>
        <begin position="64"/>
        <end position="76"/>
    </location>
</feature>
<name>W8BN62_CERCA</name>